<evidence type="ECO:0000313" key="2">
    <source>
        <dbReference type="Proteomes" id="UP000054995"/>
    </source>
</evidence>
<protein>
    <submittedName>
        <fullName evidence="1">Uncharacterized protein</fullName>
    </submittedName>
</protein>
<gene>
    <name evidence="1" type="ORF">T4D_1358</name>
</gene>
<proteinExistence type="predicted"/>
<comment type="caution">
    <text evidence="1">The sequence shown here is derived from an EMBL/GenBank/DDBJ whole genome shotgun (WGS) entry which is preliminary data.</text>
</comment>
<dbReference type="EMBL" id="JYDT01000084">
    <property type="protein sequence ID" value="KRY85750.1"/>
    <property type="molecule type" value="Genomic_DNA"/>
</dbReference>
<sequence>MENCCQYNCTVGKVPIQLIAEFTFVMYACKKQSCDDKSGNLCKKRKIAINHPMAPGQQAS</sequence>
<dbReference type="Proteomes" id="UP000054995">
    <property type="component" value="Unassembled WGS sequence"/>
</dbReference>
<dbReference type="AlphaFoldDB" id="A0A0V1FI83"/>
<reference evidence="1 2" key="1">
    <citation type="submission" date="2015-01" db="EMBL/GenBank/DDBJ databases">
        <title>Evolution of Trichinella species and genotypes.</title>
        <authorList>
            <person name="Korhonen P.K."/>
            <person name="Edoardo P."/>
            <person name="Giuseppe L.R."/>
            <person name="Gasser R.B."/>
        </authorList>
    </citation>
    <scope>NUCLEOTIDE SEQUENCE [LARGE SCALE GENOMIC DNA]</scope>
    <source>
        <strain evidence="1">ISS470</strain>
    </source>
</reference>
<evidence type="ECO:0000313" key="1">
    <source>
        <dbReference type="EMBL" id="KRY85750.1"/>
    </source>
</evidence>
<accession>A0A0V1FI83</accession>
<organism evidence="1 2">
    <name type="scientific">Trichinella pseudospiralis</name>
    <name type="common">Parasitic roundworm</name>
    <dbReference type="NCBI Taxonomy" id="6337"/>
    <lineage>
        <taxon>Eukaryota</taxon>
        <taxon>Metazoa</taxon>
        <taxon>Ecdysozoa</taxon>
        <taxon>Nematoda</taxon>
        <taxon>Enoplea</taxon>
        <taxon>Dorylaimia</taxon>
        <taxon>Trichinellida</taxon>
        <taxon>Trichinellidae</taxon>
        <taxon>Trichinella</taxon>
    </lineage>
</organism>
<keyword evidence="2" id="KW-1185">Reference proteome</keyword>
<name>A0A0V1FI83_TRIPS</name>